<evidence type="ECO:0000313" key="1">
    <source>
        <dbReference type="EMBL" id="KKQ99967.1"/>
    </source>
</evidence>
<dbReference type="Proteomes" id="UP000033881">
    <property type="component" value="Unassembled WGS sequence"/>
</dbReference>
<gene>
    <name evidence="1" type="ORF">UT24_C0019G0007</name>
</gene>
<dbReference type="EMBL" id="LBWB01000019">
    <property type="protein sequence ID" value="KKQ99967.1"/>
    <property type="molecule type" value="Genomic_DNA"/>
</dbReference>
<comment type="caution">
    <text evidence="1">The sequence shown here is derived from an EMBL/GenBank/DDBJ whole genome shotgun (WGS) entry which is preliminary data.</text>
</comment>
<proteinExistence type="predicted"/>
<protein>
    <submittedName>
        <fullName evidence="1">Uncharacterized protein</fullName>
    </submittedName>
</protein>
<sequence>MEIDSESVLDYRNYDSLLTNRQRRMSNNQGCCYCLCDRSRVIKWRRCPICGRRNGDKRYKRNAKVKT</sequence>
<organism evidence="1 2">
    <name type="scientific">Candidatus Woesebacteria bacterium GW2011_GWB1_39_12</name>
    <dbReference type="NCBI Taxonomy" id="1618574"/>
    <lineage>
        <taxon>Bacteria</taxon>
        <taxon>Candidatus Woeseibacteriota</taxon>
    </lineage>
</organism>
<dbReference type="AlphaFoldDB" id="A0A0G0M9P2"/>
<evidence type="ECO:0000313" key="2">
    <source>
        <dbReference type="Proteomes" id="UP000033881"/>
    </source>
</evidence>
<accession>A0A0G0M9P2</accession>
<reference evidence="1 2" key="1">
    <citation type="journal article" date="2015" name="Nature">
        <title>rRNA introns, odd ribosomes, and small enigmatic genomes across a large radiation of phyla.</title>
        <authorList>
            <person name="Brown C.T."/>
            <person name="Hug L.A."/>
            <person name="Thomas B.C."/>
            <person name="Sharon I."/>
            <person name="Castelle C.J."/>
            <person name="Singh A."/>
            <person name="Wilkins M.J."/>
            <person name="Williams K.H."/>
            <person name="Banfield J.F."/>
        </authorList>
    </citation>
    <scope>NUCLEOTIDE SEQUENCE [LARGE SCALE GENOMIC DNA]</scope>
</reference>
<dbReference type="STRING" id="1618574.UT24_C0019G0007"/>
<name>A0A0G0M9P2_9BACT</name>